<dbReference type="EMBL" id="CAJOBA010027391">
    <property type="protein sequence ID" value="CAF3940852.1"/>
    <property type="molecule type" value="Genomic_DNA"/>
</dbReference>
<name>A0A8S2EEM3_9BILA</name>
<dbReference type="Proteomes" id="UP000677228">
    <property type="component" value="Unassembled WGS sequence"/>
</dbReference>
<organism evidence="1 3">
    <name type="scientific">Didymodactylos carnosus</name>
    <dbReference type="NCBI Taxonomy" id="1234261"/>
    <lineage>
        <taxon>Eukaryota</taxon>
        <taxon>Metazoa</taxon>
        <taxon>Spiralia</taxon>
        <taxon>Gnathifera</taxon>
        <taxon>Rotifera</taxon>
        <taxon>Eurotatoria</taxon>
        <taxon>Bdelloidea</taxon>
        <taxon>Philodinida</taxon>
        <taxon>Philodinidae</taxon>
        <taxon>Didymodactylos</taxon>
    </lineage>
</organism>
<dbReference type="SUPFAM" id="SSF46934">
    <property type="entry name" value="UBA-like"/>
    <property type="match status" value="1"/>
</dbReference>
<gene>
    <name evidence="1" type="ORF">OVA965_LOCUS21213</name>
    <name evidence="2" type="ORF">TMI583_LOCUS21808</name>
</gene>
<dbReference type="EMBL" id="CAJNOK010011556">
    <property type="protein sequence ID" value="CAF1142811.1"/>
    <property type="molecule type" value="Genomic_DNA"/>
</dbReference>
<feature type="non-terminal residue" evidence="1">
    <location>
        <position position="1"/>
    </location>
</feature>
<accession>A0A8S2EEM3</accession>
<dbReference type="AlphaFoldDB" id="A0A8S2EEM3"/>
<sequence>MTFTSSNYRSRQRQLLADLEKGNLDIEARYATEKKSAPTAFKQFRRPCSKRITRERLMNPNIIIITFQFHCDGIKNPFFMNILNILVYSSWPAYTKIDRKRMVSLLEHIIEIMSPLENGIKLMNPYNEEVEVRVYVFISPVDKPALCKVQNHKQFNSGYGCGICEQSGTKEDCELLPCNIAPPNILETKENEIQELIRSIREVTGASNDMISVMMEEYNYDSNEVALKLME</sequence>
<reference evidence="1" key="1">
    <citation type="submission" date="2021-02" db="EMBL/GenBank/DDBJ databases">
        <authorList>
            <person name="Nowell W R."/>
        </authorList>
    </citation>
    <scope>NUCLEOTIDE SEQUENCE</scope>
</reference>
<dbReference type="Proteomes" id="UP000682733">
    <property type="component" value="Unassembled WGS sequence"/>
</dbReference>
<evidence type="ECO:0000313" key="3">
    <source>
        <dbReference type="Proteomes" id="UP000677228"/>
    </source>
</evidence>
<evidence type="ECO:0000313" key="2">
    <source>
        <dbReference type="EMBL" id="CAF3940852.1"/>
    </source>
</evidence>
<comment type="caution">
    <text evidence="1">The sequence shown here is derived from an EMBL/GenBank/DDBJ whole genome shotgun (WGS) entry which is preliminary data.</text>
</comment>
<proteinExistence type="predicted"/>
<protein>
    <submittedName>
        <fullName evidence="1">Uncharacterized protein</fullName>
    </submittedName>
</protein>
<evidence type="ECO:0000313" key="1">
    <source>
        <dbReference type="EMBL" id="CAF1142811.1"/>
    </source>
</evidence>
<dbReference type="InterPro" id="IPR009060">
    <property type="entry name" value="UBA-like_sf"/>
</dbReference>